<dbReference type="RefSeq" id="WP_159463037.1">
    <property type="nucleotide sequence ID" value="NZ_FCOB02000009.1"/>
</dbReference>
<evidence type="ECO:0000313" key="2">
    <source>
        <dbReference type="Proteomes" id="UP000054978"/>
    </source>
</evidence>
<accession>A0A158AU44</accession>
<dbReference type="EMBL" id="FCOB02000009">
    <property type="protein sequence ID" value="SAK61170.1"/>
    <property type="molecule type" value="Genomic_DNA"/>
</dbReference>
<reference evidence="1" key="1">
    <citation type="submission" date="2016-01" db="EMBL/GenBank/DDBJ databases">
        <authorList>
            <person name="Peeters C."/>
        </authorList>
    </citation>
    <scope>NUCLEOTIDE SEQUENCE [LARGE SCALE GENOMIC DNA]</scope>
    <source>
        <strain evidence="1">LMG 29326</strain>
    </source>
</reference>
<name>A0A158AU44_9BURK</name>
<sequence>MTYTAEQPFFYVMQWKNSSVPNLQFRQALSRMVGRSFLGGMDARA</sequence>
<proteinExistence type="predicted"/>
<organism evidence="1 2">
    <name type="scientific">Caballeronia ptereochthonis</name>
    <dbReference type="NCBI Taxonomy" id="1777144"/>
    <lineage>
        <taxon>Bacteria</taxon>
        <taxon>Pseudomonadati</taxon>
        <taxon>Pseudomonadota</taxon>
        <taxon>Betaproteobacteria</taxon>
        <taxon>Burkholderiales</taxon>
        <taxon>Burkholderiaceae</taxon>
        <taxon>Caballeronia</taxon>
    </lineage>
</organism>
<comment type="caution">
    <text evidence="1">The sequence shown here is derived from an EMBL/GenBank/DDBJ whole genome shotgun (WGS) entry which is preliminary data.</text>
</comment>
<gene>
    <name evidence="1" type="ORF">AWB83_02337</name>
</gene>
<protein>
    <submittedName>
        <fullName evidence="1">Uncharacterized protein</fullName>
    </submittedName>
</protein>
<dbReference type="Proteomes" id="UP000054978">
    <property type="component" value="Unassembled WGS sequence"/>
</dbReference>
<evidence type="ECO:0000313" key="1">
    <source>
        <dbReference type="EMBL" id="SAK61170.1"/>
    </source>
</evidence>
<dbReference type="AlphaFoldDB" id="A0A158AU44"/>
<keyword evidence="2" id="KW-1185">Reference proteome</keyword>